<feature type="binding site" evidence="11">
    <location>
        <position position="246"/>
    </location>
    <ligand>
        <name>Zn(2+)</name>
        <dbReference type="ChEBI" id="CHEBI:29105"/>
        <note>catalytic</note>
    </ligand>
</feature>
<feature type="binding site" evidence="13">
    <location>
        <position position="121"/>
    </location>
    <ligand>
        <name>glycerol</name>
        <dbReference type="ChEBI" id="CHEBI:17754"/>
    </ligand>
</feature>
<evidence type="ECO:0000256" key="4">
    <source>
        <dbReference type="ARBA" id="ARBA00022833"/>
    </source>
</evidence>
<evidence type="ECO:0000256" key="11">
    <source>
        <dbReference type="HAMAP-Rule" id="MF_00497"/>
    </source>
</evidence>
<evidence type="ECO:0000256" key="7">
    <source>
        <dbReference type="ARBA" id="ARBA00023027"/>
    </source>
</evidence>
<evidence type="ECO:0000313" key="15">
    <source>
        <dbReference type="EMBL" id="AEA46545.1"/>
    </source>
</evidence>
<comment type="pathway">
    <text evidence="11">Membrane lipid metabolism; glycerophospholipid metabolism.</text>
</comment>
<evidence type="ECO:0000256" key="13">
    <source>
        <dbReference type="PIRSR" id="PIRSR000112-2"/>
    </source>
</evidence>
<feature type="binding site" evidence="14">
    <location>
        <position position="127"/>
    </location>
    <ligand>
        <name>NAD(+)</name>
        <dbReference type="ChEBI" id="CHEBI:57540"/>
    </ligand>
</feature>
<dbReference type="InterPro" id="IPR016205">
    <property type="entry name" value="Glycerol_DH"/>
</dbReference>
<keyword evidence="2 11" id="KW-0444">Lipid biosynthesis</keyword>
<evidence type="ECO:0000256" key="6">
    <source>
        <dbReference type="ARBA" id="ARBA00023002"/>
    </source>
</evidence>
<dbReference type="InterPro" id="IPR032837">
    <property type="entry name" value="G1PDH"/>
</dbReference>
<dbReference type="CDD" id="cd08173">
    <property type="entry name" value="Gro1PDH"/>
    <property type="match status" value="1"/>
</dbReference>
<comment type="similarity">
    <text evidence="11">Belongs to the glycerol-1-phosphate dehydrogenase family.</text>
</comment>
<proteinExistence type="inferred from homology"/>
<dbReference type="GO" id="GO:0046872">
    <property type="term" value="F:metal ion binding"/>
    <property type="evidence" value="ECO:0007669"/>
    <property type="project" value="UniProtKB-KW"/>
</dbReference>
<comment type="cofactor">
    <cofactor evidence="11 12">
        <name>Zn(2+)</name>
        <dbReference type="ChEBI" id="CHEBI:29105"/>
    </cofactor>
    <text evidence="11 12">Binds 1 zinc ion per subunit.</text>
</comment>
<keyword evidence="1 11" id="KW-0963">Cytoplasm</keyword>
<dbReference type="SUPFAM" id="SSF56796">
    <property type="entry name" value="Dehydroquinate synthase-like"/>
    <property type="match status" value="1"/>
</dbReference>
<dbReference type="GeneID" id="10393614"/>
<evidence type="ECO:0000256" key="5">
    <source>
        <dbReference type="ARBA" id="ARBA00022857"/>
    </source>
</evidence>
<keyword evidence="16" id="KW-1185">Reference proteome</keyword>
<dbReference type="AlphaFoldDB" id="F2KQB2"/>
<dbReference type="UniPathway" id="UPA00940"/>
<dbReference type="Proteomes" id="UP000008136">
    <property type="component" value="Chromosome"/>
</dbReference>
<dbReference type="GO" id="GO:0106358">
    <property type="term" value="F:glycerol-1-phosphate dehydrogenase (NADP+) activity"/>
    <property type="evidence" value="ECO:0007669"/>
    <property type="project" value="RHEA"/>
</dbReference>
<dbReference type="EMBL" id="CP002588">
    <property type="protein sequence ID" value="AEA46545.1"/>
    <property type="molecule type" value="Genomic_DNA"/>
</dbReference>
<dbReference type="RefSeq" id="WP_013683219.1">
    <property type="nucleotide sequence ID" value="NC_015320.1"/>
</dbReference>
<keyword evidence="8 11" id="KW-0443">Lipid metabolism</keyword>
<keyword evidence="6 11" id="KW-0560">Oxidoreductase</keyword>
<evidence type="ECO:0000256" key="10">
    <source>
        <dbReference type="ARBA" id="ARBA00023264"/>
    </source>
</evidence>
<feature type="binding site" evidence="12">
    <location>
        <position position="168"/>
    </location>
    <ligand>
        <name>glycerol</name>
        <dbReference type="ChEBI" id="CHEBI:17754"/>
    </ligand>
</feature>
<name>F2KQB2_ARCVS</name>
<keyword evidence="7 11" id="KW-0520">NAD</keyword>
<dbReference type="eggNOG" id="arCOG00982">
    <property type="taxonomic scope" value="Archaea"/>
</dbReference>
<sequence>MPRLMIAELPLIVEISEKARKIVGEVLESLGISAAVLLTGHKSYELVGAKIEERIGDKILNRFFIERPSMGEVRRIEMSLSYSDVDCVIGIGGGKVLDVAKVLASEMNVTLVNLPTVASHDGIASPLASFKENGKPVSISTKPPTAVLADLVILRHSPIRLLRSGFGDLVSNVTAVKDWKLAKEKKGDAFNEVAASMAVMPANLLLNSDRLDLRGSDVEMLVRGLILSGVAIAIAGSSRPASGAEHKFSHALDYLGYGNGTHGEQVGIGTIIMEYLHEKHYGIGDWERVKQALEKIQAPTTAKEIGLTREQVIEALMYAKRIRRKRYTILEDVNPTKDELEVVLNKTGVA</sequence>
<dbReference type="PANTHER" id="PTHR43616:SF5">
    <property type="entry name" value="GLYCEROL DEHYDROGENASE 1"/>
    <property type="match status" value="1"/>
</dbReference>
<dbReference type="EC" id="1.1.1.261" evidence="11"/>
<reference evidence="15 16" key="1">
    <citation type="submission" date="2011-03" db="EMBL/GenBank/DDBJ databases">
        <title>The complete genome of Archaeoglobus veneficus SNP6.</title>
        <authorList>
            <consortium name="US DOE Joint Genome Institute (JGI-PGF)"/>
            <person name="Lucas S."/>
            <person name="Copeland A."/>
            <person name="Lapidus A."/>
            <person name="Bruce D."/>
            <person name="Goodwin L."/>
            <person name="Pitluck S."/>
            <person name="Kyrpides N."/>
            <person name="Mavromatis K."/>
            <person name="Pagani I."/>
            <person name="Ivanova N."/>
            <person name="Mikhailova N."/>
            <person name="Lu M."/>
            <person name="Detter J.C."/>
            <person name="Tapia R."/>
            <person name="Han C."/>
            <person name="Land M."/>
            <person name="Hauser L."/>
            <person name="Markowitz V."/>
            <person name="Cheng J.-F."/>
            <person name="Hugenholtz P."/>
            <person name="Woyke T."/>
            <person name="Wu D."/>
            <person name="Spring S."/>
            <person name="Brambilla E."/>
            <person name="Klenk H.-P."/>
            <person name="Eisen J.A."/>
        </authorList>
    </citation>
    <scope>NUCLEOTIDE SEQUENCE [LARGE SCALE GENOMIC DNA]</scope>
    <source>
        <strain>SNP6</strain>
    </source>
</reference>
<organism evidence="15 16">
    <name type="scientific">Archaeoglobus veneficus (strain DSM 11195 / SNP6)</name>
    <dbReference type="NCBI Taxonomy" id="693661"/>
    <lineage>
        <taxon>Archaea</taxon>
        <taxon>Methanobacteriati</taxon>
        <taxon>Methanobacteriota</taxon>
        <taxon>Archaeoglobi</taxon>
        <taxon>Archaeoglobales</taxon>
        <taxon>Archaeoglobaceae</taxon>
        <taxon>Archaeoglobus</taxon>
    </lineage>
</organism>
<dbReference type="KEGG" id="ave:Arcve_0518"/>
<keyword evidence="4 11" id="KW-0862">Zinc</keyword>
<evidence type="ECO:0000256" key="3">
    <source>
        <dbReference type="ARBA" id="ARBA00022723"/>
    </source>
</evidence>
<gene>
    <name evidence="11" type="primary">egsA</name>
    <name evidence="15" type="ordered locus">Arcve_0518</name>
</gene>
<protein>
    <recommendedName>
        <fullName evidence="11">Glycerol-1-phosphate dehydrogenase [NAD(P)+]</fullName>
        <shortName evidence="11">G1P dehydrogenase</shortName>
        <shortName evidence="11">G1PDH</shortName>
        <ecNumber evidence="11">1.1.1.261</ecNumber>
    </recommendedName>
    <alternativeName>
        <fullName evidence="11">Enantiomeric glycerophosphate synthase</fullName>
    </alternativeName>
    <alternativeName>
        <fullName evidence="11">sn-glycerol-1-phosphate dehydrogenase</fullName>
    </alternativeName>
</protein>
<feature type="binding site" evidence="11">
    <location>
        <position position="262"/>
    </location>
    <ligand>
        <name>Zn(2+)</name>
        <dbReference type="ChEBI" id="CHEBI:29105"/>
        <note>catalytic</note>
    </ligand>
</feature>
<feature type="binding site" evidence="11 14">
    <location>
        <begin position="94"/>
        <end position="98"/>
    </location>
    <ligand>
        <name>NAD(+)</name>
        <dbReference type="ChEBI" id="CHEBI:57540"/>
    </ligand>
</feature>
<keyword evidence="9 11" id="KW-0594">Phospholipid biosynthesis</keyword>
<feature type="binding site" evidence="11 14">
    <location>
        <position position="125"/>
    </location>
    <ligand>
        <name>NAD(+)</name>
        <dbReference type="ChEBI" id="CHEBI:57540"/>
    </ligand>
</feature>
<feature type="binding site" evidence="12">
    <location>
        <position position="262"/>
    </location>
    <ligand>
        <name>glycerol</name>
        <dbReference type="ChEBI" id="CHEBI:17754"/>
    </ligand>
</feature>
<dbReference type="PANTHER" id="PTHR43616">
    <property type="entry name" value="GLYCEROL DEHYDROGENASE"/>
    <property type="match status" value="1"/>
</dbReference>
<feature type="binding site" evidence="12">
    <location>
        <position position="246"/>
    </location>
    <ligand>
        <name>glycerol</name>
        <dbReference type="ChEBI" id="CHEBI:17754"/>
    </ligand>
</feature>
<keyword evidence="10 11" id="KW-1208">Phospholipid metabolism</keyword>
<dbReference type="GO" id="GO:0106357">
    <property type="term" value="F:glycerol-1-phosphate dehydrogenase (NAD+) activity"/>
    <property type="evidence" value="ECO:0007669"/>
    <property type="project" value="RHEA"/>
</dbReference>
<evidence type="ECO:0000256" key="1">
    <source>
        <dbReference type="ARBA" id="ARBA00022490"/>
    </source>
</evidence>
<keyword evidence="3 11" id="KW-0479">Metal-binding</keyword>
<dbReference type="Gene3D" id="3.40.50.1970">
    <property type="match status" value="1"/>
</dbReference>
<dbReference type="GO" id="GO:0005737">
    <property type="term" value="C:cytoplasm"/>
    <property type="evidence" value="ECO:0007669"/>
    <property type="project" value="UniProtKB-SubCell"/>
</dbReference>
<dbReference type="InterPro" id="IPR023002">
    <property type="entry name" value="G1P_dehydrogenase_arc"/>
</dbReference>
<comment type="subcellular location">
    <subcellularLocation>
        <location evidence="11">Cytoplasm</location>
    </subcellularLocation>
</comment>
<dbReference type="GO" id="GO:0008654">
    <property type="term" value="P:phospholipid biosynthetic process"/>
    <property type="evidence" value="ECO:0007669"/>
    <property type="project" value="UniProtKB-KW"/>
</dbReference>
<comment type="function">
    <text evidence="11">Catalyzes the NAD(P)H-dependent reduction of dihydroxyacetonephosphate (DHAP or glycerone phosphate) to glycerol 1-phosphate (G1P). The G1P thus generated is used as the glycerophosphate backbone of phospholipids in the cellular membranes of Archaea.</text>
</comment>
<evidence type="ECO:0000256" key="12">
    <source>
        <dbReference type="PIRSR" id="PIRSR000112-1"/>
    </source>
</evidence>
<evidence type="ECO:0000313" key="16">
    <source>
        <dbReference type="Proteomes" id="UP000008136"/>
    </source>
</evidence>
<feature type="binding site" evidence="11">
    <location>
        <position position="168"/>
    </location>
    <ligand>
        <name>Zn(2+)</name>
        <dbReference type="ChEBI" id="CHEBI:29105"/>
        <note>catalytic</note>
    </ligand>
</feature>
<keyword evidence="5 11" id="KW-0521">NADP</keyword>
<dbReference type="HAMAP" id="MF_00497_A">
    <property type="entry name" value="G1P_dehydrogenase_A"/>
    <property type="match status" value="1"/>
</dbReference>
<dbReference type="HOGENOM" id="CLU_038362_0_0_2"/>
<dbReference type="STRING" id="693661.Arcve_0518"/>
<dbReference type="GO" id="GO:0006650">
    <property type="term" value="P:glycerophospholipid metabolic process"/>
    <property type="evidence" value="ECO:0007669"/>
    <property type="project" value="UniProtKB-UniRule"/>
</dbReference>
<evidence type="ECO:0000256" key="9">
    <source>
        <dbReference type="ARBA" id="ARBA00023209"/>
    </source>
</evidence>
<evidence type="ECO:0000256" key="2">
    <source>
        <dbReference type="ARBA" id="ARBA00022516"/>
    </source>
</evidence>
<dbReference type="Gene3D" id="1.20.1090.10">
    <property type="entry name" value="Dehydroquinate synthase-like - alpha domain"/>
    <property type="match status" value="1"/>
</dbReference>
<feature type="binding site" evidence="11 14">
    <location>
        <begin position="116"/>
        <end position="119"/>
    </location>
    <ligand>
        <name>NAD(+)</name>
        <dbReference type="ChEBI" id="CHEBI:57540"/>
    </ligand>
</feature>
<accession>F2KQB2</accession>
<comment type="catalytic activity">
    <reaction evidence="11">
        <text>sn-glycerol 1-phosphate + NAD(+) = dihydroxyacetone phosphate + NADH + H(+)</text>
        <dbReference type="Rhea" id="RHEA:21412"/>
        <dbReference type="ChEBI" id="CHEBI:15378"/>
        <dbReference type="ChEBI" id="CHEBI:57540"/>
        <dbReference type="ChEBI" id="CHEBI:57642"/>
        <dbReference type="ChEBI" id="CHEBI:57685"/>
        <dbReference type="ChEBI" id="CHEBI:57945"/>
        <dbReference type="EC" id="1.1.1.261"/>
    </reaction>
</comment>
<comment type="catalytic activity">
    <reaction evidence="11">
        <text>sn-glycerol 1-phosphate + NADP(+) = dihydroxyacetone phosphate + NADPH + H(+)</text>
        <dbReference type="Rhea" id="RHEA:21416"/>
        <dbReference type="ChEBI" id="CHEBI:15378"/>
        <dbReference type="ChEBI" id="CHEBI:57642"/>
        <dbReference type="ChEBI" id="CHEBI:57685"/>
        <dbReference type="ChEBI" id="CHEBI:57783"/>
        <dbReference type="ChEBI" id="CHEBI:58349"/>
        <dbReference type="EC" id="1.1.1.261"/>
    </reaction>
</comment>
<dbReference type="PIRSF" id="PIRSF000112">
    <property type="entry name" value="Glycerol_dehydrogenase"/>
    <property type="match status" value="1"/>
</dbReference>
<feature type="binding site" evidence="11">
    <location>
        <position position="168"/>
    </location>
    <ligand>
        <name>substrate</name>
    </ligand>
</feature>
<feature type="binding site" evidence="11">
    <location>
        <position position="250"/>
    </location>
    <ligand>
        <name>substrate</name>
    </ligand>
</feature>
<evidence type="ECO:0000256" key="8">
    <source>
        <dbReference type="ARBA" id="ARBA00023098"/>
    </source>
</evidence>
<evidence type="ECO:0000256" key="14">
    <source>
        <dbReference type="PIRSR" id="PIRSR000112-3"/>
    </source>
</evidence>
<feature type="binding site" evidence="11">
    <location>
        <position position="121"/>
    </location>
    <ligand>
        <name>substrate</name>
    </ligand>
</feature>
<dbReference type="Pfam" id="PF13685">
    <property type="entry name" value="Fe-ADH_2"/>
    <property type="match status" value="1"/>
</dbReference>